<evidence type="ECO:0000313" key="2">
    <source>
        <dbReference type="EMBL" id="NHR07459.1"/>
    </source>
</evidence>
<dbReference type="Proteomes" id="UP001515641">
    <property type="component" value="Unassembled WGS sequence"/>
</dbReference>
<evidence type="ECO:0000256" key="1">
    <source>
        <dbReference type="SAM" id="MobiDB-lite"/>
    </source>
</evidence>
<accession>A0ABX0L753</accession>
<protein>
    <submittedName>
        <fullName evidence="2">Uncharacterized protein</fullName>
    </submittedName>
</protein>
<gene>
    <name evidence="2" type="ORF">HA052_19900</name>
</gene>
<comment type="caution">
    <text evidence="2">The sequence shown here is derived from an EMBL/GenBank/DDBJ whole genome shotgun (WGS) entry which is preliminary data.</text>
</comment>
<name>A0ABX0L753_9NEIS</name>
<evidence type="ECO:0000313" key="3">
    <source>
        <dbReference type="Proteomes" id="UP001515641"/>
    </source>
</evidence>
<keyword evidence="3" id="KW-1185">Reference proteome</keyword>
<dbReference type="RefSeq" id="WP_166453266.1">
    <property type="nucleotide sequence ID" value="NZ_JAAOMA010000034.1"/>
</dbReference>
<proteinExistence type="predicted"/>
<organism evidence="2 3">
    <name type="scientific">Chromobacterium fluminis</name>
    <dbReference type="NCBI Taxonomy" id="3044269"/>
    <lineage>
        <taxon>Bacteria</taxon>
        <taxon>Pseudomonadati</taxon>
        <taxon>Pseudomonadota</taxon>
        <taxon>Betaproteobacteria</taxon>
        <taxon>Neisseriales</taxon>
        <taxon>Chromobacteriaceae</taxon>
        <taxon>Chromobacterium</taxon>
    </lineage>
</organism>
<sequence length="55" mass="6290">MKVRVNEVSEEEYELDAPDGLSEDELEKWVKTEMEDFPGPATFIGVVSRTWEIAS</sequence>
<feature type="compositionally biased region" description="Acidic residues" evidence="1">
    <location>
        <begin position="8"/>
        <end position="20"/>
    </location>
</feature>
<dbReference type="EMBL" id="JAAOMA010000034">
    <property type="protein sequence ID" value="NHR07459.1"/>
    <property type="molecule type" value="Genomic_DNA"/>
</dbReference>
<feature type="region of interest" description="Disordered" evidence="1">
    <location>
        <begin position="1"/>
        <end position="20"/>
    </location>
</feature>
<reference evidence="2 3" key="1">
    <citation type="submission" date="2020-03" db="EMBL/GenBank/DDBJ databases">
        <title>Draft genome sequence of environmentally isolated cultures.</title>
        <authorList>
            <person name="Wilson H.S."/>
            <person name="De Leon M.E."/>
        </authorList>
    </citation>
    <scope>NUCLEOTIDE SEQUENCE [LARGE SCALE GENOMIC DNA]</scope>
    <source>
        <strain evidence="2 3">HSC-31F16</strain>
    </source>
</reference>